<proteinExistence type="predicted"/>
<protein>
    <submittedName>
        <fullName evidence="2">Uncharacterized protein</fullName>
    </submittedName>
</protein>
<keyword evidence="1" id="KW-1133">Transmembrane helix</keyword>
<dbReference type="RefSeq" id="WP_129349510.1">
    <property type="nucleotide sequence ID" value="NZ_CP026538.1"/>
</dbReference>
<dbReference type="OrthoDB" id="5453890at2"/>
<name>A0A4V0YQH6_9BACT</name>
<keyword evidence="3" id="KW-1185">Reference proteome</keyword>
<evidence type="ECO:0000313" key="2">
    <source>
        <dbReference type="EMBL" id="QAZ66332.1"/>
    </source>
</evidence>
<feature type="transmembrane region" description="Helical" evidence="1">
    <location>
        <begin position="62"/>
        <end position="83"/>
    </location>
</feature>
<keyword evidence="1" id="KW-0812">Transmembrane</keyword>
<accession>A0A4V0YQH6</accession>
<evidence type="ECO:0000256" key="1">
    <source>
        <dbReference type="SAM" id="Phobius"/>
    </source>
</evidence>
<evidence type="ECO:0000313" key="3">
    <source>
        <dbReference type="Proteomes" id="UP000293296"/>
    </source>
</evidence>
<gene>
    <name evidence="2" type="ORF">C3Y92_03365</name>
</gene>
<dbReference type="SUPFAM" id="SSF81901">
    <property type="entry name" value="HCP-like"/>
    <property type="match status" value="1"/>
</dbReference>
<dbReference type="EMBL" id="CP026538">
    <property type="protein sequence ID" value="QAZ66332.1"/>
    <property type="molecule type" value="Genomic_DNA"/>
</dbReference>
<feature type="transmembrane region" description="Helical" evidence="1">
    <location>
        <begin position="7"/>
        <end position="28"/>
    </location>
</feature>
<dbReference type="KEGG" id="dcb:C3Y92_03365"/>
<dbReference type="Proteomes" id="UP000293296">
    <property type="component" value="Chromosome"/>
</dbReference>
<reference evidence="2 3" key="1">
    <citation type="submission" date="2018-02" db="EMBL/GenBank/DDBJ databases">
        <title>Genome sequence of Desulfovibrio carbinolicus DSM 3852.</title>
        <authorList>
            <person name="Wilbanks E."/>
            <person name="Skennerton C.T."/>
            <person name="Orphan V.J."/>
        </authorList>
    </citation>
    <scope>NUCLEOTIDE SEQUENCE [LARGE SCALE GENOMIC DNA]</scope>
    <source>
        <strain evidence="2 3">DSM 3852</strain>
    </source>
</reference>
<dbReference type="AlphaFoldDB" id="A0A4V0YQH6"/>
<sequence>MKYFRRLALVVNILLAAAIHGYTVYYIYEHQGQAWAIAGLALPVIAELAMCFVSVYDYDAVFNPYTIVFFSYLIVGFAVRYALDDLCLALANRKARDDTADAENSLILEAVQAAESGDYKLSCRKFLAVLRHNHTNGTACFGVGTSLLMQGKGQLALPYIEKAAFLGCVEARNYLNSLGMNRPKAV</sequence>
<organism evidence="2 3">
    <name type="scientific">Solidesulfovibrio carbinolicus</name>
    <dbReference type="NCBI Taxonomy" id="296842"/>
    <lineage>
        <taxon>Bacteria</taxon>
        <taxon>Pseudomonadati</taxon>
        <taxon>Thermodesulfobacteriota</taxon>
        <taxon>Desulfovibrionia</taxon>
        <taxon>Desulfovibrionales</taxon>
        <taxon>Desulfovibrionaceae</taxon>
        <taxon>Solidesulfovibrio</taxon>
    </lineage>
</organism>
<feature type="transmembrane region" description="Helical" evidence="1">
    <location>
        <begin position="34"/>
        <end position="55"/>
    </location>
</feature>
<keyword evidence="1" id="KW-0472">Membrane</keyword>